<dbReference type="KEGG" id="nvr:FEJ81_01910"/>
<keyword evidence="1" id="KW-1133">Transmembrane helix</keyword>
<dbReference type="OrthoDB" id="170058at2157"/>
<feature type="transmembrane region" description="Helical" evidence="1">
    <location>
        <begin position="185"/>
        <end position="201"/>
    </location>
</feature>
<feature type="transmembrane region" description="Helical" evidence="1">
    <location>
        <begin position="91"/>
        <end position="108"/>
    </location>
</feature>
<feature type="transmembrane region" description="Helical" evidence="1">
    <location>
        <begin position="21"/>
        <end position="45"/>
    </location>
</feature>
<feature type="transmembrane region" description="Helical" evidence="1">
    <location>
        <begin position="114"/>
        <end position="133"/>
    </location>
</feature>
<proteinExistence type="predicted"/>
<gene>
    <name evidence="2" type="ORF">FEJ81_01910</name>
</gene>
<keyword evidence="1" id="KW-0812">Transmembrane</keyword>
<name>A0A4V1FY11_9EURY</name>
<sequence length="294" mass="30862">MFLTAARDISLPDDLDSPDTGFRIGIGVYLAAVLTGAALVAGVALNASSGILVATVPTTVSVGLVVGSALASEADGLPERTGRSRRMTAAWFVPAVAFAGSALAAVSLPSIPTVLALACGLATAAALFGAAVVTTMARTRYVAAITPDDPVATWQWRSPNRELCLYAIAVGYVVLGFATRERGILTAQWFLFGLLFLVQGLEASGRLDRLDVELGGTRAGRELRVHEAGLVAAGPIGTRLVPWTDIGSVALTDEELVLERPWFDLRCDCSAIDDPEGVRAAIEQRRNRARLDCA</sequence>
<dbReference type="EMBL" id="CP040330">
    <property type="protein sequence ID" value="QCS41162.1"/>
    <property type="molecule type" value="Genomic_DNA"/>
</dbReference>
<dbReference type="AlphaFoldDB" id="A0A4V1FY11"/>
<dbReference type="RefSeq" id="WP_138243676.1">
    <property type="nucleotide sequence ID" value="NZ_CP040330.1"/>
</dbReference>
<dbReference type="GeneID" id="40263987"/>
<evidence type="ECO:0000313" key="3">
    <source>
        <dbReference type="Proteomes" id="UP000302218"/>
    </source>
</evidence>
<keyword evidence="1" id="KW-0472">Membrane</keyword>
<reference evidence="3" key="1">
    <citation type="submission" date="2019-05" db="EMBL/GenBank/DDBJ databases">
        <title>Genome sequence and methylation pattern of the halophilic Archaeon Natrinema versiforme BOL5-4.</title>
        <authorList>
            <person name="DasSarma P."/>
            <person name="Anton B.P."/>
            <person name="DasSarma S.L."/>
            <person name="Martinez F.L."/>
            <person name="Guzman D."/>
            <person name="Roberts R.J."/>
            <person name="DasSarma S."/>
        </authorList>
    </citation>
    <scope>NUCLEOTIDE SEQUENCE [LARGE SCALE GENOMIC DNA]</scope>
    <source>
        <strain evidence="3">BOL5-4</strain>
    </source>
</reference>
<organism evidence="2 3">
    <name type="scientific">Natrinema versiforme</name>
    <dbReference type="NCBI Taxonomy" id="88724"/>
    <lineage>
        <taxon>Archaea</taxon>
        <taxon>Methanobacteriati</taxon>
        <taxon>Methanobacteriota</taxon>
        <taxon>Stenosarchaea group</taxon>
        <taxon>Halobacteria</taxon>
        <taxon>Halobacteriales</taxon>
        <taxon>Natrialbaceae</taxon>
        <taxon>Natrinema</taxon>
    </lineage>
</organism>
<accession>A0A4V1FY11</accession>
<feature type="transmembrane region" description="Helical" evidence="1">
    <location>
        <begin position="51"/>
        <end position="71"/>
    </location>
</feature>
<feature type="transmembrane region" description="Helical" evidence="1">
    <location>
        <begin position="163"/>
        <end position="179"/>
    </location>
</feature>
<evidence type="ECO:0000313" key="2">
    <source>
        <dbReference type="EMBL" id="QCS41162.1"/>
    </source>
</evidence>
<protein>
    <recommendedName>
        <fullName evidence="4">PH domain-containing protein</fullName>
    </recommendedName>
</protein>
<evidence type="ECO:0000256" key="1">
    <source>
        <dbReference type="SAM" id="Phobius"/>
    </source>
</evidence>
<dbReference type="Proteomes" id="UP000302218">
    <property type="component" value="Chromosome"/>
</dbReference>
<evidence type="ECO:0008006" key="4">
    <source>
        <dbReference type="Google" id="ProtNLM"/>
    </source>
</evidence>